<reference evidence="1" key="1">
    <citation type="submission" date="2018-02" db="EMBL/GenBank/DDBJ databases">
        <title>Rhizophora mucronata_Transcriptome.</title>
        <authorList>
            <person name="Meera S.P."/>
            <person name="Sreeshan A."/>
            <person name="Augustine A."/>
        </authorList>
    </citation>
    <scope>NUCLEOTIDE SEQUENCE</scope>
    <source>
        <tissue evidence="1">Leaf</tissue>
    </source>
</reference>
<name>A0A2P2MTH2_RHIMU</name>
<sequence length="44" mass="5204">MLYLLILARVTHEATLNVHTLHLLKREKQKLQIMLLTFAIYKQG</sequence>
<accession>A0A2P2MTH2</accession>
<evidence type="ECO:0000313" key="1">
    <source>
        <dbReference type="EMBL" id="MBX33512.1"/>
    </source>
</evidence>
<protein>
    <submittedName>
        <fullName evidence="1">Uncharacterized protein</fullName>
    </submittedName>
</protein>
<dbReference type="EMBL" id="GGEC01053028">
    <property type="protein sequence ID" value="MBX33512.1"/>
    <property type="molecule type" value="Transcribed_RNA"/>
</dbReference>
<proteinExistence type="predicted"/>
<dbReference type="AlphaFoldDB" id="A0A2P2MTH2"/>
<organism evidence="1">
    <name type="scientific">Rhizophora mucronata</name>
    <name type="common">Asiatic mangrove</name>
    <dbReference type="NCBI Taxonomy" id="61149"/>
    <lineage>
        <taxon>Eukaryota</taxon>
        <taxon>Viridiplantae</taxon>
        <taxon>Streptophyta</taxon>
        <taxon>Embryophyta</taxon>
        <taxon>Tracheophyta</taxon>
        <taxon>Spermatophyta</taxon>
        <taxon>Magnoliopsida</taxon>
        <taxon>eudicotyledons</taxon>
        <taxon>Gunneridae</taxon>
        <taxon>Pentapetalae</taxon>
        <taxon>rosids</taxon>
        <taxon>fabids</taxon>
        <taxon>Malpighiales</taxon>
        <taxon>Rhizophoraceae</taxon>
        <taxon>Rhizophora</taxon>
    </lineage>
</organism>